<proteinExistence type="predicted"/>
<dbReference type="RefSeq" id="WP_377011557.1">
    <property type="nucleotide sequence ID" value="NZ_JBHSLV010000055.1"/>
</dbReference>
<comment type="caution">
    <text evidence="1">The sequence shown here is derived from an EMBL/GenBank/DDBJ whole genome shotgun (WGS) entry which is preliminary data.</text>
</comment>
<gene>
    <name evidence="1" type="ORF">ACFPPC_23240</name>
</gene>
<dbReference type="Proteomes" id="UP001596104">
    <property type="component" value="Unassembled WGS sequence"/>
</dbReference>
<organism evidence="1 2">
    <name type="scientific">Bosea vestrisii</name>
    <dbReference type="NCBI Taxonomy" id="151416"/>
    <lineage>
        <taxon>Bacteria</taxon>
        <taxon>Pseudomonadati</taxon>
        <taxon>Pseudomonadota</taxon>
        <taxon>Alphaproteobacteria</taxon>
        <taxon>Hyphomicrobiales</taxon>
        <taxon>Boseaceae</taxon>
        <taxon>Bosea</taxon>
    </lineage>
</organism>
<accession>A0ABW0HHQ5</accession>
<protein>
    <submittedName>
        <fullName evidence="1">Uncharacterized protein</fullName>
    </submittedName>
</protein>
<keyword evidence="2" id="KW-1185">Reference proteome</keyword>
<sequence length="201" mass="22744">MTAEPVNKKFFVSDDPADQADITYHNMAARGLASGAQNGGMSHVQRIHLNVGQHYFRFCDSQRFAKGWKDAASGCWWADYEVFVKVKQAAQRHGTIQRYAKSIRSSRLAYAAKLYFAIPYEWGDCGSLVIARLNVRLDAYKGRGLPAYYNRDPHKADKRDRKTDYVPIQDPTISQLYIPGLRGRLKTVFTVIQKGDTASFA</sequence>
<name>A0ABW0HHQ5_9HYPH</name>
<reference evidence="2" key="1">
    <citation type="journal article" date="2019" name="Int. J. Syst. Evol. Microbiol.">
        <title>The Global Catalogue of Microorganisms (GCM) 10K type strain sequencing project: providing services to taxonomists for standard genome sequencing and annotation.</title>
        <authorList>
            <consortium name="The Broad Institute Genomics Platform"/>
            <consortium name="The Broad Institute Genome Sequencing Center for Infectious Disease"/>
            <person name="Wu L."/>
            <person name="Ma J."/>
        </authorList>
    </citation>
    <scope>NUCLEOTIDE SEQUENCE [LARGE SCALE GENOMIC DNA]</scope>
    <source>
        <strain evidence="2">CGMCC 1.16326</strain>
    </source>
</reference>
<evidence type="ECO:0000313" key="2">
    <source>
        <dbReference type="Proteomes" id="UP001596104"/>
    </source>
</evidence>
<dbReference type="EMBL" id="JBHSLV010000055">
    <property type="protein sequence ID" value="MFC5395549.1"/>
    <property type="molecule type" value="Genomic_DNA"/>
</dbReference>
<evidence type="ECO:0000313" key="1">
    <source>
        <dbReference type="EMBL" id="MFC5395549.1"/>
    </source>
</evidence>